<dbReference type="GO" id="GO:0004190">
    <property type="term" value="F:aspartic-type endopeptidase activity"/>
    <property type="evidence" value="ECO:0007669"/>
    <property type="project" value="UniProtKB-KW"/>
</dbReference>
<protein>
    <submittedName>
        <fullName evidence="6">Reverse transcriptase domain-containing protein</fullName>
    </submittedName>
</protein>
<feature type="compositionally biased region" description="Pro residues" evidence="3">
    <location>
        <begin position="180"/>
        <end position="195"/>
    </location>
</feature>
<dbReference type="EMBL" id="BKCJ010000384">
    <property type="protein sequence ID" value="GEU32716.1"/>
    <property type="molecule type" value="Genomic_DNA"/>
</dbReference>
<dbReference type="Gene3D" id="3.30.420.10">
    <property type="entry name" value="Ribonuclease H-like superfamily/Ribonuclease H"/>
    <property type="match status" value="1"/>
</dbReference>
<feature type="compositionally biased region" description="Basic and acidic residues" evidence="3">
    <location>
        <begin position="748"/>
        <end position="763"/>
    </location>
</feature>
<gene>
    <name evidence="6" type="ORF">Tci_004694</name>
</gene>
<keyword evidence="6" id="KW-0695">RNA-directed DNA polymerase</keyword>
<dbReference type="PANTHER" id="PTHR24559">
    <property type="entry name" value="TRANSPOSON TY3-I GAG-POL POLYPROTEIN"/>
    <property type="match status" value="1"/>
</dbReference>
<comment type="caution">
    <text evidence="6">The sequence shown here is derived from an EMBL/GenBank/DDBJ whole genome shotgun (WGS) entry which is preliminary data.</text>
</comment>
<dbReference type="GO" id="GO:0003676">
    <property type="term" value="F:nucleic acid binding"/>
    <property type="evidence" value="ECO:0007669"/>
    <property type="project" value="InterPro"/>
</dbReference>
<feature type="domain" description="Reverse transcriptase" evidence="4">
    <location>
        <begin position="1462"/>
        <end position="1517"/>
    </location>
</feature>
<sequence>MALTFADNHNMITFLTKSDASEGFDQIVDFLNAHVIQHALMVNPTIYVSCIKQFWTPVSIKKSNDVVRLQALLDRKKVIVTEDTIRQDFRLDDADSVDFLPNEEIFAELAWMGYEKPLVRNVDSPSKFLMYPRFLQLMINAQVGDLSSHNTKYTYPALTQKDVEDAAEDENDNNEVSAEPTPPSPTPALTPPPSPTQEHIPSPPQAQIAQPSSSPQQQSLQTAKISMNLLNTLLETCATLNKQVFDLEQDKIAQAIEITKLKQRVRRLEKKRQFKTSGLKRLRKDTDEAEPAKVEEVIEVVTAAKLMTEVVTTAATTITAAQVPKASALRKRGGVVIQDPKETTTALVIVHSKAKSKDKGKALKRKPKTEAQAKNNMMVYLKNMAGFKMDFFRGMTYTDIRPIFEKHYNSIQAFLDKGEEEITEQKKEVKEKMPVLTTPLALKVLVVDYQIYYENNKPFYKIIRADGTHKFQSLEPKNFSDDFLLNTLKTIFKKPNVEANIWREKKGIYGLAKVKSWKLFESCGVHIITFTTTKMFLLVEKKYHLTRFTLEQMLNNVRLKVEKESEMSLELLRLVRRQLEEGYIPELMMDDPNVTMEEYIKLQAKKAQRHFKADFLAIVYNDAFTSNKNVSPKPTVNIAPLPPKAQRHLWLRYQVKGYTEEIVHNFEERLDMIFDRHVNREHVLDFAGLMEEMRKALTDEILSVGIKTIPASDKECLTFKSKDEEYAMAVRDFKKFFNRRGRFLRQPKNDKKAFQRSRNDKNRKSSWSDSGEEDDGMVKDETCLVAQASSDVCSESFYFSDENSSIDDFTLDSEVDLEPDEWIKDSGFSKHMTGNQKLFSTYKAYNKGNVIFGSNLCGNIIDKGQICDNKYRVTFSENDSKITKDDKVIDRGIMFLNVDQLEKQLDKEEFQEIGSMAAFKVLKTQFQTFIKSRIYLDDEYVIMTRKYFLEYTQLEIREFHDTLIQHMKYVKKSIGKRALHKREYDSMVLERKMQKTKGKGATLDEADNDRGCSCEDDGDGGFGDAAVMHVGVPGGAAVIEFWSGENKNDELGNIEGLIVPYGNSQGGFRNKQRLERKQDRFTLLTKTPKEILALDKGKFKPPPPMTTPVEKRNASKFCEFHREVGHTTGECMHLKRQIEEMLKAEKLLHLIKKLKQNNGKHKKGNKKGETLEKDKSLAILMVQPWQRVAKQRITQTFYLESVISFPPLGEEDGMEGPMIIKAEMGGHFVHCMYMDRGSSLKILYEHCFNRFRLEIRSQTVPAATPLVKFSEEIIWPLRQLSLLVKIGEDEHSAFAWMNFMVVRTRSTTSCNRSSHRRKDLGSNSPRISKTNYSNRLYFNRRRGKELCSLLRRNLDIFAWKLADMTGVPRHIEEHKLNIHEGCLPVRQKKRRQTPERNEAIYEEVEKLVDAGIMKEVHYHSWLSNAVMVKKHDGSWRMCVDFKDLNNACPKDGYPLPEIDWKNLEVYMDDIVIKSRTEQEVIKDIKETFKTLREINMKLNPKKCTFGMREGMFLGYKVNDEGLKVCPNKIEAVCSLSSPKCLKDVNKLNGKLASLNRFLYKSVKKSLPLFKTLKKCTKKSDFVKRIKKLKAELPTLTAPKEKEELVIYLAAAKEVINAVLVTERDRRLLKWRFELEEHDIQYRPKTSVKGQIFVDFILERPKDDSPDTPMKDKEELSYLRILFIDGSSCVDGFRTGLIITNPEGIEFTYALRSKTLPTLLKNYLSNKYIGERTKSRHAKQDGIYQLHPPKQAGSSPRVKEPAAKLDPITSPWPFYKWGIDIAGPFLEGPGKVKFLIVAIDYLTKLIEAKPMATIAGAQTYGTEAVIPVEIDMPTLRTAEVDMIKNDEALEINLDLWKKEESKDNEASHEEDRGKLGPKWERPYDVTEALGKGVIKLRDRSGNILP</sequence>
<dbReference type="InterPro" id="IPR036397">
    <property type="entry name" value="RNaseH_sf"/>
</dbReference>
<dbReference type="SUPFAM" id="SSF56672">
    <property type="entry name" value="DNA/RNA polymerases"/>
    <property type="match status" value="1"/>
</dbReference>
<feature type="coiled-coil region" evidence="2">
    <location>
        <begin position="230"/>
        <end position="271"/>
    </location>
</feature>
<dbReference type="GO" id="GO:0003964">
    <property type="term" value="F:RNA-directed DNA polymerase activity"/>
    <property type="evidence" value="ECO:0007669"/>
    <property type="project" value="UniProtKB-KW"/>
</dbReference>
<dbReference type="InterPro" id="IPR053134">
    <property type="entry name" value="RNA-dir_DNA_polymerase"/>
</dbReference>
<proteinExistence type="predicted"/>
<feature type="region of interest" description="Disordered" evidence="3">
    <location>
        <begin position="165"/>
        <end position="220"/>
    </location>
</feature>
<evidence type="ECO:0000313" key="6">
    <source>
        <dbReference type="EMBL" id="GEU32716.1"/>
    </source>
</evidence>
<feature type="region of interest" description="Disordered" evidence="3">
    <location>
        <begin position="748"/>
        <end position="776"/>
    </location>
</feature>
<dbReference type="PANTHER" id="PTHR24559:SF444">
    <property type="entry name" value="REVERSE TRANSCRIPTASE DOMAIN-CONTAINING PROTEIN"/>
    <property type="match status" value="1"/>
</dbReference>
<evidence type="ECO:0000259" key="4">
    <source>
        <dbReference type="Pfam" id="PF00078"/>
    </source>
</evidence>
<keyword evidence="6" id="KW-0808">Transferase</keyword>
<keyword evidence="1" id="KW-0645">Protease</keyword>
<feature type="region of interest" description="Disordered" evidence="3">
    <location>
        <begin position="1859"/>
        <end position="1878"/>
    </location>
</feature>
<dbReference type="Gene3D" id="3.10.10.10">
    <property type="entry name" value="HIV Type 1 Reverse Transcriptase, subunit A, domain 1"/>
    <property type="match status" value="1"/>
</dbReference>
<feature type="domain" description="Retrovirus-related Pol polyprotein from transposon TNT 1-94-like beta-barrel" evidence="5">
    <location>
        <begin position="822"/>
        <end position="867"/>
    </location>
</feature>
<feature type="compositionally biased region" description="Low complexity" evidence="3">
    <location>
        <begin position="205"/>
        <end position="219"/>
    </location>
</feature>
<organism evidence="6">
    <name type="scientific">Tanacetum cinerariifolium</name>
    <name type="common">Dalmatian daisy</name>
    <name type="synonym">Chrysanthemum cinerariifolium</name>
    <dbReference type="NCBI Taxonomy" id="118510"/>
    <lineage>
        <taxon>Eukaryota</taxon>
        <taxon>Viridiplantae</taxon>
        <taxon>Streptophyta</taxon>
        <taxon>Embryophyta</taxon>
        <taxon>Tracheophyta</taxon>
        <taxon>Spermatophyta</taxon>
        <taxon>Magnoliopsida</taxon>
        <taxon>eudicotyledons</taxon>
        <taxon>Gunneridae</taxon>
        <taxon>Pentapetalae</taxon>
        <taxon>asterids</taxon>
        <taxon>campanulids</taxon>
        <taxon>Asterales</taxon>
        <taxon>Asteraceae</taxon>
        <taxon>Asteroideae</taxon>
        <taxon>Anthemideae</taxon>
        <taxon>Anthemidinae</taxon>
        <taxon>Tanacetum</taxon>
    </lineage>
</organism>
<evidence type="ECO:0000259" key="5">
    <source>
        <dbReference type="Pfam" id="PF22936"/>
    </source>
</evidence>
<name>A0A6L2J781_TANCI</name>
<dbReference type="InterPro" id="IPR054722">
    <property type="entry name" value="PolX-like_BBD"/>
</dbReference>
<dbReference type="Pfam" id="PF00078">
    <property type="entry name" value="RVT_1"/>
    <property type="match status" value="1"/>
</dbReference>
<reference evidence="6" key="1">
    <citation type="journal article" date="2019" name="Sci. Rep.">
        <title>Draft genome of Tanacetum cinerariifolium, the natural source of mosquito coil.</title>
        <authorList>
            <person name="Yamashiro T."/>
            <person name="Shiraishi A."/>
            <person name="Satake H."/>
            <person name="Nakayama K."/>
        </authorList>
    </citation>
    <scope>NUCLEOTIDE SEQUENCE</scope>
</reference>
<keyword evidence="1" id="KW-0064">Aspartyl protease</keyword>
<keyword evidence="1" id="KW-0378">Hydrolase</keyword>
<dbReference type="Gene3D" id="3.30.70.270">
    <property type="match status" value="1"/>
</dbReference>
<evidence type="ECO:0000256" key="2">
    <source>
        <dbReference type="SAM" id="Coils"/>
    </source>
</evidence>
<dbReference type="InterPro" id="IPR043502">
    <property type="entry name" value="DNA/RNA_pol_sf"/>
</dbReference>
<dbReference type="InterPro" id="IPR043128">
    <property type="entry name" value="Rev_trsase/Diguanyl_cyclase"/>
</dbReference>
<keyword evidence="2" id="KW-0175">Coiled coil</keyword>
<evidence type="ECO:0000256" key="1">
    <source>
        <dbReference type="ARBA" id="ARBA00022750"/>
    </source>
</evidence>
<feature type="region of interest" description="Disordered" evidence="3">
    <location>
        <begin position="1735"/>
        <end position="1762"/>
    </location>
</feature>
<dbReference type="Pfam" id="PF22936">
    <property type="entry name" value="Pol_BBD"/>
    <property type="match status" value="1"/>
</dbReference>
<keyword evidence="6" id="KW-0548">Nucleotidyltransferase</keyword>
<dbReference type="InterPro" id="IPR000477">
    <property type="entry name" value="RT_dom"/>
</dbReference>
<accession>A0A6L2J781</accession>
<evidence type="ECO:0000256" key="3">
    <source>
        <dbReference type="SAM" id="MobiDB-lite"/>
    </source>
</evidence>
<dbReference type="CDD" id="cd01647">
    <property type="entry name" value="RT_LTR"/>
    <property type="match status" value="1"/>
</dbReference>